<sequence length="169" mass="17669">MVKRLHSPMPLCGIRMGPSTGFTDRRSACSLIAAGRSCFKTMSFFASVNTTSSVHLTLLPSGMLISPSAVQCFDGSSMSFADTLMRIGAHSLSSPCAATVYACIAPCPLRGTSRTTAVAGGPLLIISPNPQRCFRAGASARHPAAQHINSSKNTASDTNDVLRRGSHIA</sequence>
<keyword evidence="2" id="KW-0378">Hydrolase</keyword>
<dbReference type="GO" id="GO:0008233">
    <property type="term" value="F:peptidase activity"/>
    <property type="evidence" value="ECO:0007669"/>
    <property type="project" value="UniProtKB-KW"/>
</dbReference>
<organism evidence="2 3">
    <name type="scientific">Trypanosoma rangeli SC58</name>
    <dbReference type="NCBI Taxonomy" id="429131"/>
    <lineage>
        <taxon>Eukaryota</taxon>
        <taxon>Discoba</taxon>
        <taxon>Euglenozoa</taxon>
        <taxon>Kinetoplastea</taxon>
        <taxon>Metakinetoplastina</taxon>
        <taxon>Trypanosomatida</taxon>
        <taxon>Trypanosomatidae</taxon>
        <taxon>Trypanosoma</taxon>
        <taxon>Herpetosoma</taxon>
    </lineage>
</organism>
<protein>
    <submittedName>
        <fullName evidence="2">Surface protease GP63</fullName>
    </submittedName>
</protein>
<feature type="compositionally biased region" description="Polar residues" evidence="1">
    <location>
        <begin position="147"/>
        <end position="159"/>
    </location>
</feature>
<evidence type="ECO:0000313" key="3">
    <source>
        <dbReference type="Proteomes" id="UP000031737"/>
    </source>
</evidence>
<keyword evidence="3" id="KW-1185">Reference proteome</keyword>
<evidence type="ECO:0000256" key="1">
    <source>
        <dbReference type="SAM" id="MobiDB-lite"/>
    </source>
</evidence>
<comment type="caution">
    <text evidence="2">The sequence shown here is derived from an EMBL/GenBank/DDBJ whole genome shotgun (WGS) entry which is preliminary data.</text>
</comment>
<dbReference type="AlphaFoldDB" id="A0A061J7H6"/>
<dbReference type="GO" id="GO:0006508">
    <property type="term" value="P:proteolysis"/>
    <property type="evidence" value="ECO:0007669"/>
    <property type="project" value="UniProtKB-KW"/>
</dbReference>
<accession>A0A061J7H6</accession>
<name>A0A061J7H6_TRYRA</name>
<evidence type="ECO:0000313" key="2">
    <source>
        <dbReference type="EMBL" id="ESL10295.1"/>
    </source>
</evidence>
<gene>
    <name evidence="2" type="ORF">TRSC58_01975</name>
</gene>
<feature type="region of interest" description="Disordered" evidence="1">
    <location>
        <begin position="144"/>
        <end position="169"/>
    </location>
</feature>
<reference evidence="2 3" key="1">
    <citation type="submission" date="2013-07" db="EMBL/GenBank/DDBJ databases">
        <authorList>
            <person name="Stoco P.H."/>
            <person name="Wagner G."/>
            <person name="Gerber A."/>
            <person name="Zaha A."/>
            <person name="Thompson C."/>
            <person name="Bartholomeu D.C."/>
            <person name="Luckemeyer D.D."/>
            <person name="Bahia D."/>
            <person name="Loreto E."/>
            <person name="Prestes E.B."/>
            <person name="Lima F.M."/>
            <person name="Rodrigues-Luiz G."/>
            <person name="Vallejo G.A."/>
            <person name="Filho J.F."/>
            <person name="Monteiro K.M."/>
            <person name="Tyler K.M."/>
            <person name="de Almeida L.G."/>
            <person name="Ortiz M.F."/>
            <person name="Siervo M.A."/>
            <person name="de Moraes M.H."/>
            <person name="Cunha O.L."/>
            <person name="Mendonca-Neto R."/>
            <person name="Silva R."/>
            <person name="Teixeira S.M."/>
            <person name="Murta S.M."/>
            <person name="Sincero T.C."/>
            <person name="Mendes T.A."/>
            <person name="Urmenyi T.P."/>
            <person name="Silva V.G."/>
            <person name="da Rocha W.D."/>
            <person name="Andersson B."/>
            <person name="Romanha A.J."/>
            <person name="Steindel M."/>
            <person name="de Vasconcelos A.T."/>
            <person name="Grisard E.C."/>
        </authorList>
    </citation>
    <scope>NUCLEOTIDE SEQUENCE [LARGE SCALE GENOMIC DNA]</scope>
    <source>
        <strain evidence="2 3">SC58</strain>
    </source>
</reference>
<dbReference type="VEuPathDB" id="TriTrypDB:TRSC58_01975"/>
<keyword evidence="2" id="KW-0645">Protease</keyword>
<dbReference type="EMBL" id="AUPL01001975">
    <property type="protein sequence ID" value="ESL10295.1"/>
    <property type="molecule type" value="Genomic_DNA"/>
</dbReference>
<dbReference type="OrthoDB" id="10478016at2759"/>
<dbReference type="Proteomes" id="UP000031737">
    <property type="component" value="Unassembled WGS sequence"/>
</dbReference>
<proteinExistence type="predicted"/>